<protein>
    <recommendedName>
        <fullName evidence="5">Heparinase II/III-like protein</fullName>
    </recommendedName>
</protein>
<feature type="domain" description="Endo-acting ulvan lyase 2nd" evidence="2">
    <location>
        <begin position="295"/>
        <end position="435"/>
    </location>
</feature>
<sequence length="873" mass="99867">MYKRCKIVKLLKRHTCIGQLMLVTFLCCYTTVFSQTVKRPSIWVKPADKAIILNKIKTNSDINDYYKNFTKRVENDLKAYQNNKETYLKKLPWNYNDVKPSDFPPLHTYVSFDGKEREQQNTIMHYLQTAIDCGVLYFLTDDEQYAEYSGSVLFNISKGLLALPEPKENHNAGWLYTKDHLREAREIGAQLPIIYDFVYQYLNNNGKVYDLGQTAMVPYNFEDGQKIFRTYVDLALERGIINCNWPILESPSLVGNILALDDEQERNELLPYFLTINTKHQDALQKIANHYLEYNGDWPESINYSNGVNTFLTYLMTLLTKYDPSLHLGQKYPQILEALPKPYYMTYPNKEETILFGDGHRKYSPNYHAYETAYYLAKLEKQEQFVNIYGSLLNSNIAQGNYKRFQLGERSYGARFYNEPTKLLWFEPEIEGSVKDYPLPVTDELPFAGIVLQRNLSDNQNAEDDLMGFVGGGHYVHGHATGMFMELYGKGFVLGGKSGRTQYRTEIHENYYRLFASNNTVVVNGSSEGKGGWAGLEINTVEKIAVEPTPKTAAISPYNSFSITRFKDDKGEKTKALQERTLGIVRTSSKTGYYIDVFRSKSSLPNQYHDYIYHNIGESLRIDSGEKALPLFSDKNRFSNSRDKPWMNNKKAKHPGWHYFESIETSKPTSNNITATFTANKLNPAPIKMKAFILGAEDREYTSVLAPPTTEGPKPYKSAKTPTLVIRKKNEAWQNPFAVIYEPIKGNNGSIASVEEIKEDDIFKGFVVNSSLENKRIKQYIIIQDSKDTTFATSDKQIEFTGSYAVITLDEKENLSSVYVGEGSFLKFEDISIISNSGQSTSLFIDFKNTDLKVNTKHSITLKSNNSKAKIYN</sequence>
<comment type="caution">
    <text evidence="3">The sequence shown here is derived from an EMBL/GenBank/DDBJ whole genome shotgun (WGS) entry which is preliminary data.</text>
</comment>
<name>A0A4R7KA99_9FLAO</name>
<dbReference type="AlphaFoldDB" id="A0A4R7KA99"/>
<dbReference type="InterPro" id="IPR058849">
    <property type="entry name" value="Ulvan_lyase_2nd"/>
</dbReference>
<accession>A0A4R7KA99</accession>
<reference evidence="3 4" key="1">
    <citation type="submission" date="2019-03" db="EMBL/GenBank/DDBJ databases">
        <title>Genomic Encyclopedia of Archaeal and Bacterial Type Strains, Phase II (KMG-II): from individual species to whole genera.</title>
        <authorList>
            <person name="Goeker M."/>
        </authorList>
    </citation>
    <scope>NUCLEOTIDE SEQUENCE [LARGE SCALE GENOMIC DNA]</scope>
    <source>
        <strain evidence="3 4">DSM 25233</strain>
    </source>
</reference>
<dbReference type="Proteomes" id="UP000294749">
    <property type="component" value="Unassembled WGS sequence"/>
</dbReference>
<feature type="domain" description="Endo-acting ulvan lyase C-terminal" evidence="1">
    <location>
        <begin position="751"/>
        <end position="842"/>
    </location>
</feature>
<dbReference type="Pfam" id="PF26377">
    <property type="entry name" value="Ulvan_lyase_2nd"/>
    <property type="match status" value="1"/>
</dbReference>
<proteinExistence type="predicted"/>
<gene>
    <name evidence="3" type="ORF">CLV90_1443</name>
</gene>
<evidence type="ECO:0000313" key="4">
    <source>
        <dbReference type="Proteomes" id="UP000294749"/>
    </source>
</evidence>
<dbReference type="Gene3D" id="1.50.10.100">
    <property type="entry name" value="Chondroitin AC/alginate lyase"/>
    <property type="match status" value="1"/>
</dbReference>
<evidence type="ECO:0000259" key="1">
    <source>
        <dbReference type="Pfam" id="PF26374"/>
    </source>
</evidence>
<organism evidence="3 4">
    <name type="scientific">Maribacter spongiicola</name>
    <dbReference type="NCBI Taxonomy" id="1206753"/>
    <lineage>
        <taxon>Bacteria</taxon>
        <taxon>Pseudomonadati</taxon>
        <taxon>Bacteroidota</taxon>
        <taxon>Flavobacteriia</taxon>
        <taxon>Flavobacteriales</taxon>
        <taxon>Flavobacteriaceae</taxon>
        <taxon>Maribacter</taxon>
    </lineage>
</organism>
<keyword evidence="4" id="KW-1185">Reference proteome</keyword>
<dbReference type="Gene3D" id="2.70.98.70">
    <property type="match status" value="1"/>
</dbReference>
<evidence type="ECO:0008006" key="5">
    <source>
        <dbReference type="Google" id="ProtNLM"/>
    </source>
</evidence>
<evidence type="ECO:0000259" key="2">
    <source>
        <dbReference type="Pfam" id="PF26377"/>
    </source>
</evidence>
<dbReference type="EMBL" id="SOAY01000010">
    <property type="protein sequence ID" value="TDT47368.1"/>
    <property type="molecule type" value="Genomic_DNA"/>
</dbReference>
<dbReference type="InterPro" id="IPR008929">
    <property type="entry name" value="Chondroitin_lyas"/>
</dbReference>
<dbReference type="Pfam" id="PF26374">
    <property type="entry name" value="Ulvan_lyaseC"/>
    <property type="match status" value="1"/>
</dbReference>
<dbReference type="InterPro" id="IPR058848">
    <property type="entry name" value="Ulvan_lyase_C"/>
</dbReference>
<evidence type="ECO:0000313" key="3">
    <source>
        <dbReference type="EMBL" id="TDT47368.1"/>
    </source>
</evidence>